<gene>
    <name evidence="1" type="primary">fxlA</name>
    <name evidence="1" type="ORF">K9S39_31045</name>
</gene>
<evidence type="ECO:0000313" key="1">
    <source>
        <dbReference type="EMBL" id="UQA95711.1"/>
    </source>
</evidence>
<dbReference type="InterPro" id="IPR027575">
    <property type="entry name" value="LD_lanti_pre"/>
</dbReference>
<dbReference type="EMBL" id="CP086322">
    <property type="protein sequence ID" value="UQA95711.1"/>
    <property type="molecule type" value="Genomic_DNA"/>
</dbReference>
<sequence length="60" mass="6039">MSSRTTLKTGTEFTADGESSDFDLKIETVASAPVVGALLNDTGDGCGQTCESACSNSTCG</sequence>
<reference evidence="1" key="1">
    <citation type="submission" date="2021-10" db="EMBL/GenBank/DDBJ databases">
        <title>Streptomyces nigrumlapis sp.nov.,an antimicrobial producing actinobacterium isolated from Black Gobi rocks.</title>
        <authorList>
            <person name="Wen Y."/>
            <person name="Zhang W."/>
            <person name="Liu X.G."/>
        </authorList>
    </citation>
    <scope>NUCLEOTIDE SEQUENCE</scope>
    <source>
        <strain evidence="1">ST13-2-2</strain>
    </source>
</reference>
<name>A0ABY4MH77_9ACTN</name>
<protein>
    <submittedName>
        <fullName evidence="1">FxLD family lanthipeptide</fullName>
    </submittedName>
</protein>
<keyword evidence="2" id="KW-1185">Reference proteome</keyword>
<organism evidence="1 2">
    <name type="scientific">Streptomyces halobius</name>
    <dbReference type="NCBI Taxonomy" id="2879846"/>
    <lineage>
        <taxon>Bacteria</taxon>
        <taxon>Bacillati</taxon>
        <taxon>Actinomycetota</taxon>
        <taxon>Actinomycetes</taxon>
        <taxon>Kitasatosporales</taxon>
        <taxon>Streptomycetaceae</taxon>
        <taxon>Streptomyces</taxon>
    </lineage>
</organism>
<dbReference type="RefSeq" id="WP_248866624.1">
    <property type="nucleotide sequence ID" value="NZ_CP086322.1"/>
</dbReference>
<dbReference type="NCBIfam" id="TIGR04363">
    <property type="entry name" value="LD_lanti_pre"/>
    <property type="match status" value="1"/>
</dbReference>
<accession>A0ABY4MH77</accession>
<evidence type="ECO:0000313" key="2">
    <source>
        <dbReference type="Proteomes" id="UP000830115"/>
    </source>
</evidence>
<dbReference type="Proteomes" id="UP000830115">
    <property type="component" value="Chromosome"/>
</dbReference>
<proteinExistence type="predicted"/>